<reference evidence="2 3" key="1">
    <citation type="journal article" date="2014" name="Agronomy (Basel)">
        <title>A Draft Genome Sequence for Ensete ventricosum, the Drought-Tolerant Tree Against Hunger.</title>
        <authorList>
            <person name="Harrison J."/>
            <person name="Moore K.A."/>
            <person name="Paszkiewicz K."/>
            <person name="Jones T."/>
            <person name="Grant M."/>
            <person name="Ambacheew D."/>
            <person name="Muzemil S."/>
            <person name="Studholme D.J."/>
        </authorList>
    </citation>
    <scope>NUCLEOTIDE SEQUENCE [LARGE SCALE GENOMIC DNA]</scope>
</reference>
<accession>A0A427BCB8</accession>
<dbReference type="EMBL" id="AMZH03000009">
    <property type="protein sequence ID" value="RRT86151.1"/>
    <property type="molecule type" value="Genomic_DNA"/>
</dbReference>
<proteinExistence type="predicted"/>
<dbReference type="AlphaFoldDB" id="A0A427BCB8"/>
<evidence type="ECO:0000313" key="2">
    <source>
        <dbReference type="EMBL" id="RRT86151.1"/>
    </source>
</evidence>
<feature type="compositionally biased region" description="Basic and acidic residues" evidence="1">
    <location>
        <begin position="1"/>
        <end position="12"/>
    </location>
</feature>
<gene>
    <name evidence="2" type="ORF">B296_00003765</name>
</gene>
<evidence type="ECO:0000313" key="3">
    <source>
        <dbReference type="Proteomes" id="UP000287651"/>
    </source>
</evidence>
<organism evidence="2 3">
    <name type="scientific">Ensete ventricosum</name>
    <name type="common">Abyssinian banana</name>
    <name type="synonym">Musa ensete</name>
    <dbReference type="NCBI Taxonomy" id="4639"/>
    <lineage>
        <taxon>Eukaryota</taxon>
        <taxon>Viridiplantae</taxon>
        <taxon>Streptophyta</taxon>
        <taxon>Embryophyta</taxon>
        <taxon>Tracheophyta</taxon>
        <taxon>Spermatophyta</taxon>
        <taxon>Magnoliopsida</taxon>
        <taxon>Liliopsida</taxon>
        <taxon>Zingiberales</taxon>
        <taxon>Musaceae</taxon>
        <taxon>Ensete</taxon>
    </lineage>
</organism>
<protein>
    <submittedName>
        <fullName evidence="2">Uncharacterized protein</fullName>
    </submittedName>
</protein>
<feature type="region of interest" description="Disordered" evidence="1">
    <location>
        <begin position="1"/>
        <end position="34"/>
    </location>
</feature>
<feature type="compositionally biased region" description="Basic residues" evidence="1">
    <location>
        <begin position="17"/>
        <end position="32"/>
    </location>
</feature>
<dbReference type="Proteomes" id="UP000287651">
    <property type="component" value="Unassembled WGS sequence"/>
</dbReference>
<sequence length="118" mass="13107">MIRNHMPGDRRTVVGASRKRATGRRGHHRGRRSPLYFVPRAGSGLVPRRPALRPRAAGPLVVPPLEQDRWLSFGSVVENRIVFLAGSQAGFPSITEGKHIRNHSLVSAPQKFVCKRSL</sequence>
<name>A0A427BCB8_ENSVE</name>
<evidence type="ECO:0000256" key="1">
    <source>
        <dbReference type="SAM" id="MobiDB-lite"/>
    </source>
</evidence>
<comment type="caution">
    <text evidence="2">The sequence shown here is derived from an EMBL/GenBank/DDBJ whole genome shotgun (WGS) entry which is preliminary data.</text>
</comment>